<feature type="zinc finger region" description="C3H1-type" evidence="5">
    <location>
        <begin position="102"/>
        <end position="130"/>
    </location>
</feature>
<organism evidence="8 9">
    <name type="scientific">Lichtheimia ornata</name>
    <dbReference type="NCBI Taxonomy" id="688661"/>
    <lineage>
        <taxon>Eukaryota</taxon>
        <taxon>Fungi</taxon>
        <taxon>Fungi incertae sedis</taxon>
        <taxon>Mucoromycota</taxon>
        <taxon>Mucoromycotina</taxon>
        <taxon>Mucoromycetes</taxon>
        <taxon>Mucorales</taxon>
        <taxon>Lichtheimiaceae</taxon>
        <taxon>Lichtheimia</taxon>
    </lineage>
</organism>
<dbReference type="PANTHER" id="PTHR12547">
    <property type="entry name" value="CCCH ZINC FINGER/TIS11-RELATED"/>
    <property type="match status" value="1"/>
</dbReference>
<dbReference type="Proteomes" id="UP001234581">
    <property type="component" value="Unassembled WGS sequence"/>
</dbReference>
<proteinExistence type="predicted"/>
<feature type="domain" description="C3H1-type" evidence="7">
    <location>
        <begin position="55"/>
        <end position="92"/>
    </location>
</feature>
<accession>A0AAD7Y3I7</accession>
<dbReference type="GO" id="GO:0003729">
    <property type="term" value="F:mRNA binding"/>
    <property type="evidence" value="ECO:0007669"/>
    <property type="project" value="InterPro"/>
</dbReference>
<dbReference type="SMART" id="SM00356">
    <property type="entry name" value="ZnF_C3H1"/>
    <property type="match status" value="2"/>
</dbReference>
<evidence type="ECO:0000256" key="1">
    <source>
        <dbReference type="ARBA" id="ARBA00022723"/>
    </source>
</evidence>
<keyword evidence="2" id="KW-0677">Repeat</keyword>
<dbReference type="GO" id="GO:0008270">
    <property type="term" value="F:zinc ion binding"/>
    <property type="evidence" value="ECO:0007669"/>
    <property type="project" value="UniProtKB-KW"/>
</dbReference>
<dbReference type="AlphaFoldDB" id="A0AAD7Y3I7"/>
<dbReference type="InterPro" id="IPR045877">
    <property type="entry name" value="ZFP36-like"/>
</dbReference>
<dbReference type="PANTHER" id="PTHR12547:SF18">
    <property type="entry name" value="PROTEIN TIS11"/>
    <property type="match status" value="1"/>
</dbReference>
<dbReference type="GeneID" id="83208697"/>
<feature type="region of interest" description="Disordered" evidence="6">
    <location>
        <begin position="157"/>
        <end position="193"/>
    </location>
</feature>
<name>A0AAD7Y3I7_9FUNG</name>
<protein>
    <recommendedName>
        <fullName evidence="7">C3H1-type domain-containing protein</fullName>
    </recommendedName>
</protein>
<dbReference type="EMBL" id="JARTCD010000003">
    <property type="protein sequence ID" value="KAJ8663102.1"/>
    <property type="molecule type" value="Genomic_DNA"/>
</dbReference>
<gene>
    <name evidence="8" type="ORF">O0I10_001279</name>
</gene>
<dbReference type="InterPro" id="IPR036855">
    <property type="entry name" value="Znf_CCCH_sf"/>
</dbReference>
<dbReference type="Gene3D" id="4.10.1000.10">
    <property type="entry name" value="Zinc finger, CCCH-type"/>
    <property type="match status" value="2"/>
</dbReference>
<reference evidence="8 9" key="1">
    <citation type="submission" date="2023-03" db="EMBL/GenBank/DDBJ databases">
        <title>Genome sequence of Lichtheimia ornata CBS 291.66.</title>
        <authorList>
            <person name="Mohabir J.T."/>
            <person name="Shea T.P."/>
            <person name="Kurbessoian T."/>
            <person name="Berby B."/>
            <person name="Fontaine J."/>
            <person name="Livny J."/>
            <person name="Gnirke A."/>
            <person name="Stajich J.E."/>
            <person name="Cuomo C.A."/>
        </authorList>
    </citation>
    <scope>NUCLEOTIDE SEQUENCE [LARGE SCALE GENOMIC DNA]</scope>
    <source>
        <strain evidence="8">CBS 291.66</strain>
    </source>
</reference>
<dbReference type="InterPro" id="IPR000571">
    <property type="entry name" value="Znf_CCCH"/>
</dbReference>
<dbReference type="RefSeq" id="XP_058348014.1">
    <property type="nucleotide sequence ID" value="XM_058481376.1"/>
</dbReference>
<feature type="domain" description="C3H1-type" evidence="7">
    <location>
        <begin position="102"/>
        <end position="130"/>
    </location>
</feature>
<keyword evidence="4 5" id="KW-0862">Zinc</keyword>
<evidence type="ECO:0000256" key="3">
    <source>
        <dbReference type="ARBA" id="ARBA00022771"/>
    </source>
</evidence>
<evidence type="ECO:0000256" key="4">
    <source>
        <dbReference type="ARBA" id="ARBA00022833"/>
    </source>
</evidence>
<keyword evidence="3 5" id="KW-0863">Zinc-finger</keyword>
<keyword evidence="9" id="KW-1185">Reference proteome</keyword>
<evidence type="ECO:0000256" key="6">
    <source>
        <dbReference type="SAM" id="MobiDB-lite"/>
    </source>
</evidence>
<dbReference type="SUPFAM" id="SSF90229">
    <property type="entry name" value="CCCH zinc finger"/>
    <property type="match status" value="1"/>
</dbReference>
<comment type="caution">
    <text evidence="8">The sequence shown here is derived from an EMBL/GenBank/DDBJ whole genome shotgun (WGS) entry which is preliminary data.</text>
</comment>
<evidence type="ECO:0000256" key="2">
    <source>
        <dbReference type="ARBA" id="ARBA00022737"/>
    </source>
</evidence>
<feature type="zinc finger region" description="C3H1-type" evidence="5">
    <location>
        <begin position="55"/>
        <end position="92"/>
    </location>
</feature>
<evidence type="ECO:0000313" key="9">
    <source>
        <dbReference type="Proteomes" id="UP001234581"/>
    </source>
</evidence>
<evidence type="ECO:0000313" key="8">
    <source>
        <dbReference type="EMBL" id="KAJ8663102.1"/>
    </source>
</evidence>
<sequence>MSPLEDLWHCAISWLRRRQHVVQLSLVGFGHFHCNLTVIVGMMLHQSPPTKQVLLYKTEYCRNWTELGSPTLINHLDTSRYGKKCRYAHGSTELRNAPRHSRYKTEICRAYHFEGACPYGIRCTYIHDMPFSNYWSKLPIPSSRTDSRFFSRRDSFASSSISSSSSASSTTSSSSTPSSPLLPWSPSFEMTMY</sequence>
<keyword evidence="1 5" id="KW-0479">Metal-binding</keyword>
<dbReference type="Pfam" id="PF00642">
    <property type="entry name" value="zf-CCCH"/>
    <property type="match status" value="1"/>
</dbReference>
<evidence type="ECO:0000259" key="7">
    <source>
        <dbReference type="PROSITE" id="PS50103"/>
    </source>
</evidence>
<dbReference type="PROSITE" id="PS50103">
    <property type="entry name" value="ZF_C3H1"/>
    <property type="match status" value="2"/>
</dbReference>
<evidence type="ECO:0000256" key="5">
    <source>
        <dbReference type="PROSITE-ProRule" id="PRU00723"/>
    </source>
</evidence>